<comment type="similarity">
    <text evidence="1 2">Belongs to the glutamate synthase family.</text>
</comment>
<organism evidence="5 6">
    <name type="scientific">Arenibacter nanhaiticus</name>
    <dbReference type="NCBI Taxonomy" id="558155"/>
    <lineage>
        <taxon>Bacteria</taxon>
        <taxon>Pseudomonadati</taxon>
        <taxon>Bacteroidota</taxon>
        <taxon>Flavobacteriia</taxon>
        <taxon>Flavobacteriales</taxon>
        <taxon>Flavobacteriaceae</taxon>
        <taxon>Arenibacter</taxon>
    </lineage>
</organism>
<dbReference type="InterPro" id="IPR024188">
    <property type="entry name" value="GltB"/>
</dbReference>
<evidence type="ECO:0000313" key="5">
    <source>
        <dbReference type="EMBL" id="SHI76764.1"/>
    </source>
</evidence>
<sequence>MESVLNILWGFPWWTWVLFFLVLVAIRDIFVQRAHTISHNFPVVGHLRYWLESIGPEMRQYFVANNREELPFNRIERGWIYASAKRENNYEGFGTDRDIYAHQHIFIKNQMLAYKNPTDHPNNIDPSFIPCAKVMGAYNNRRKPYRPASIINVSAMSFGSLSAAAVEAMNRGVMKSGAFHNTGEGGLSSYHKQGGDVVFHFGTGYFGVRDKEGNFSMEKMRQLVADNPCIKAIEIKLSQGAKPGKGGVLPGAKITPEIAEIRGVELGIDVLSPATHSAFSNIPELIKFIEDIAENTGLPVGIKGAIGKLDQWEELALIMVKTGKGPDFITIDGGEGGTGAAPPSFADHVSLPWTYGFSSLYKLFDKYNLTERVVFIGSAKLGFPAKAAMAFAMGVDCINVAREAMMSIGCIQAQVCHTNRCPAGIATQSKWLQRGIDVPLKSDRLAQYFKTFRKELIEITHAAGYEHPCQFTMDDAQVNVDDNDLNRALSATYVYNKNAVPFKGMQHLLDCPYLGGKAYVADIQKEQNTSKEVLNKTVLEPQKF</sequence>
<dbReference type="GO" id="GO:0015930">
    <property type="term" value="F:glutamate synthase activity"/>
    <property type="evidence" value="ECO:0007669"/>
    <property type="project" value="InterPro"/>
</dbReference>
<dbReference type="Gene3D" id="3.20.20.70">
    <property type="entry name" value="Aldolase class I"/>
    <property type="match status" value="1"/>
</dbReference>
<dbReference type="STRING" id="558155.SAMN04487911_105136"/>
<evidence type="ECO:0000256" key="3">
    <source>
        <dbReference type="SAM" id="Phobius"/>
    </source>
</evidence>
<dbReference type="Proteomes" id="UP000184231">
    <property type="component" value="Unassembled WGS sequence"/>
</dbReference>
<accession>A0A1M6DU36</accession>
<dbReference type="SUPFAM" id="SSF51395">
    <property type="entry name" value="FMN-linked oxidoreductases"/>
    <property type="match status" value="1"/>
</dbReference>
<keyword evidence="3" id="KW-1133">Transmembrane helix</keyword>
<evidence type="ECO:0000313" key="6">
    <source>
        <dbReference type="Proteomes" id="UP000184231"/>
    </source>
</evidence>
<dbReference type="RefSeq" id="WP_072763554.1">
    <property type="nucleotide sequence ID" value="NZ_FQYX01000005.1"/>
</dbReference>
<feature type="domain" description="Glutamate synthase" evidence="4">
    <location>
        <begin position="147"/>
        <end position="465"/>
    </location>
</feature>
<dbReference type="PIRSF" id="PIRSF006429">
    <property type="entry name" value="GOGAT_lg_2"/>
    <property type="match status" value="1"/>
</dbReference>
<dbReference type="InterPro" id="IPR013785">
    <property type="entry name" value="Aldolase_TIM"/>
</dbReference>
<dbReference type="EMBL" id="FQYX01000005">
    <property type="protein sequence ID" value="SHI76764.1"/>
    <property type="molecule type" value="Genomic_DNA"/>
</dbReference>
<dbReference type="CDD" id="cd02808">
    <property type="entry name" value="GltS_FMN"/>
    <property type="match status" value="1"/>
</dbReference>
<keyword evidence="3" id="KW-0472">Membrane</keyword>
<dbReference type="PANTHER" id="PTHR43819:SF1">
    <property type="entry name" value="ARCHAEAL-TYPE GLUTAMATE SYNTHASE [NADPH]"/>
    <property type="match status" value="1"/>
</dbReference>
<keyword evidence="6" id="KW-1185">Reference proteome</keyword>
<name>A0A1M6DU36_9FLAO</name>
<evidence type="ECO:0000256" key="2">
    <source>
        <dbReference type="PIRNR" id="PIRNR006429"/>
    </source>
</evidence>
<dbReference type="Pfam" id="PF01645">
    <property type="entry name" value="Glu_synthase"/>
    <property type="match status" value="1"/>
</dbReference>
<gene>
    <name evidence="5" type="ORF">SAMN04487911_105136</name>
</gene>
<proteinExistence type="inferred from homology"/>
<reference evidence="5 6" key="1">
    <citation type="submission" date="2016-11" db="EMBL/GenBank/DDBJ databases">
        <authorList>
            <person name="Jaros S."/>
            <person name="Januszkiewicz K."/>
            <person name="Wedrychowicz H."/>
        </authorList>
    </citation>
    <scope>NUCLEOTIDE SEQUENCE [LARGE SCALE GENOMIC DNA]</scope>
    <source>
        <strain evidence="5 6">CGMCC 1.8863</strain>
    </source>
</reference>
<evidence type="ECO:0000259" key="4">
    <source>
        <dbReference type="Pfam" id="PF01645"/>
    </source>
</evidence>
<dbReference type="InterPro" id="IPR002932">
    <property type="entry name" value="Glu_synthdom"/>
</dbReference>
<evidence type="ECO:0000256" key="1">
    <source>
        <dbReference type="ARBA" id="ARBA00009716"/>
    </source>
</evidence>
<protein>
    <submittedName>
        <fullName evidence="5">Glutamate synthase domain-containing protein 2</fullName>
    </submittedName>
</protein>
<dbReference type="GO" id="GO:0006537">
    <property type="term" value="P:glutamate biosynthetic process"/>
    <property type="evidence" value="ECO:0007669"/>
    <property type="project" value="InterPro"/>
</dbReference>
<dbReference type="PANTHER" id="PTHR43819">
    <property type="entry name" value="ARCHAEAL-TYPE GLUTAMATE SYNTHASE [NADPH]"/>
    <property type="match status" value="1"/>
</dbReference>
<feature type="transmembrane region" description="Helical" evidence="3">
    <location>
        <begin position="6"/>
        <end position="26"/>
    </location>
</feature>
<dbReference type="AlphaFoldDB" id="A0A1M6DU36"/>
<dbReference type="OrthoDB" id="9758182at2"/>
<keyword evidence="3" id="KW-0812">Transmembrane</keyword>